<proteinExistence type="predicted"/>
<organism evidence="2 3">
    <name type="scientific">Circinella minor</name>
    <dbReference type="NCBI Taxonomy" id="1195481"/>
    <lineage>
        <taxon>Eukaryota</taxon>
        <taxon>Fungi</taxon>
        <taxon>Fungi incertae sedis</taxon>
        <taxon>Mucoromycota</taxon>
        <taxon>Mucoromycotina</taxon>
        <taxon>Mucoromycetes</taxon>
        <taxon>Mucorales</taxon>
        <taxon>Lichtheimiaceae</taxon>
        <taxon>Circinella</taxon>
    </lineage>
</organism>
<dbReference type="OrthoDB" id="2285859at2759"/>
<protein>
    <submittedName>
        <fullName evidence="2">Uncharacterized protein</fullName>
    </submittedName>
</protein>
<accession>A0A8H7SAI0</accession>
<sequence>MLDRLPLEIVLNIISLVPLTTFNTLYQVLPENIVDEALRIHLSFSLKYPFLNLVSTNLCELSAPRSNVNSWLNNESWIPLYYSKLDIPNRVIWLVPCFTSQQHYFRVEDAYVSHGKLLLRPTLASSATRTKITTNNERRGEGVRRTMSNINNSNNNNNNNWKTEKNKDNKESKATLASLWDIRKQLPPTRAGTFSGASEFTTQSQLCREMTIEQSDCWVDACLLCAAYNNNNNNNSDSNEEDNVITTIIEQKQQQQQQQRRPPRPILPKAYERKVPERERDPKLTSSPACGYFIVEQVGLKIPTFLNMFNHSSL</sequence>
<keyword evidence="3" id="KW-1185">Reference proteome</keyword>
<dbReference type="EMBL" id="JAEPRB010000014">
    <property type="protein sequence ID" value="KAG2226724.1"/>
    <property type="molecule type" value="Genomic_DNA"/>
</dbReference>
<feature type="compositionally biased region" description="Low complexity" evidence="1">
    <location>
        <begin position="149"/>
        <end position="161"/>
    </location>
</feature>
<evidence type="ECO:0000256" key="1">
    <source>
        <dbReference type="SAM" id="MobiDB-lite"/>
    </source>
</evidence>
<feature type="region of interest" description="Disordered" evidence="1">
    <location>
        <begin position="251"/>
        <end position="284"/>
    </location>
</feature>
<name>A0A8H7SAI0_9FUNG</name>
<comment type="caution">
    <text evidence="2">The sequence shown here is derived from an EMBL/GenBank/DDBJ whole genome shotgun (WGS) entry which is preliminary data.</text>
</comment>
<evidence type="ECO:0000313" key="2">
    <source>
        <dbReference type="EMBL" id="KAG2226724.1"/>
    </source>
</evidence>
<dbReference type="AlphaFoldDB" id="A0A8H7SAI0"/>
<feature type="compositionally biased region" description="Basic and acidic residues" evidence="1">
    <location>
        <begin position="162"/>
        <end position="172"/>
    </location>
</feature>
<feature type="region of interest" description="Disordered" evidence="1">
    <location>
        <begin position="134"/>
        <end position="172"/>
    </location>
</feature>
<dbReference type="Proteomes" id="UP000646827">
    <property type="component" value="Unassembled WGS sequence"/>
</dbReference>
<reference evidence="2 3" key="1">
    <citation type="submission" date="2020-12" db="EMBL/GenBank/DDBJ databases">
        <title>Metabolic potential, ecology and presence of endohyphal bacteria is reflected in genomic diversity of Mucoromycotina.</title>
        <authorList>
            <person name="Muszewska A."/>
            <person name="Okrasinska A."/>
            <person name="Steczkiewicz K."/>
            <person name="Drgas O."/>
            <person name="Orlowska M."/>
            <person name="Perlinska-Lenart U."/>
            <person name="Aleksandrzak-Piekarczyk T."/>
            <person name="Szatraj K."/>
            <person name="Zielenkiewicz U."/>
            <person name="Pilsyk S."/>
            <person name="Malc E."/>
            <person name="Mieczkowski P."/>
            <person name="Kruszewska J.S."/>
            <person name="Biernat P."/>
            <person name="Pawlowska J."/>
        </authorList>
    </citation>
    <scope>NUCLEOTIDE SEQUENCE [LARGE SCALE GENOMIC DNA]</scope>
    <source>
        <strain evidence="2 3">CBS 142.35</strain>
    </source>
</reference>
<evidence type="ECO:0000313" key="3">
    <source>
        <dbReference type="Proteomes" id="UP000646827"/>
    </source>
</evidence>
<gene>
    <name evidence="2" type="ORF">INT45_001071</name>
</gene>
<feature type="compositionally biased region" description="Basic and acidic residues" evidence="1">
    <location>
        <begin position="270"/>
        <end position="283"/>
    </location>
</feature>